<dbReference type="PROSITE" id="PS50042">
    <property type="entry name" value="CNMP_BINDING_3"/>
    <property type="match status" value="1"/>
</dbReference>
<comment type="caution">
    <text evidence="2">The sequence shown here is derived from an EMBL/GenBank/DDBJ whole genome shotgun (WGS) entry which is preliminary data.</text>
</comment>
<dbReference type="RefSeq" id="WP_104419794.1">
    <property type="nucleotide sequence ID" value="NZ_PTJC01000006.1"/>
</dbReference>
<keyword evidence="3" id="KW-1185">Reference proteome</keyword>
<dbReference type="Gene3D" id="2.60.120.10">
    <property type="entry name" value="Jelly Rolls"/>
    <property type="match status" value="1"/>
</dbReference>
<organism evidence="2 3">
    <name type="scientific">Neolewinella xylanilytica</name>
    <dbReference type="NCBI Taxonomy" id="1514080"/>
    <lineage>
        <taxon>Bacteria</taxon>
        <taxon>Pseudomonadati</taxon>
        <taxon>Bacteroidota</taxon>
        <taxon>Saprospiria</taxon>
        <taxon>Saprospirales</taxon>
        <taxon>Lewinellaceae</taxon>
        <taxon>Neolewinella</taxon>
    </lineage>
</organism>
<feature type="domain" description="Cyclic nucleotide-binding" evidence="1">
    <location>
        <begin position="14"/>
        <end position="114"/>
    </location>
</feature>
<proteinExistence type="predicted"/>
<dbReference type="CDD" id="cd00038">
    <property type="entry name" value="CAP_ED"/>
    <property type="match status" value="1"/>
</dbReference>
<reference evidence="2 3" key="1">
    <citation type="submission" date="2018-02" db="EMBL/GenBank/DDBJ databases">
        <title>Genomic Encyclopedia of Archaeal and Bacterial Type Strains, Phase II (KMG-II): from individual species to whole genera.</title>
        <authorList>
            <person name="Goeker M."/>
        </authorList>
    </citation>
    <scope>NUCLEOTIDE SEQUENCE [LARGE SCALE GENOMIC DNA]</scope>
    <source>
        <strain evidence="2 3">DSM 29526</strain>
    </source>
</reference>
<dbReference type="InterPro" id="IPR018490">
    <property type="entry name" value="cNMP-bd_dom_sf"/>
</dbReference>
<sequence length="192" mass="21777">METDIQRPLVEALIRFGVDPAFAESFAKGLTRRSYQAKENVFVEDDPNPSVVYILSGYMRMYVTDQDGEISTRLLAGPGHFIGCIVSTLYDSPAQYTAECISDCQVVVVNKNTIIKAKKSAESRAILQDIVLHHLVNLMQEKAIMLPLKATDRYLYFKKRYPRMMERIPAGILANYIGVRPQSLSRIKQMLK</sequence>
<dbReference type="Proteomes" id="UP000237662">
    <property type="component" value="Unassembled WGS sequence"/>
</dbReference>
<dbReference type="InterPro" id="IPR000595">
    <property type="entry name" value="cNMP-bd_dom"/>
</dbReference>
<accession>A0A2S6I298</accession>
<dbReference type="SUPFAM" id="SSF51206">
    <property type="entry name" value="cAMP-binding domain-like"/>
    <property type="match status" value="1"/>
</dbReference>
<evidence type="ECO:0000259" key="1">
    <source>
        <dbReference type="PROSITE" id="PS50042"/>
    </source>
</evidence>
<evidence type="ECO:0000313" key="2">
    <source>
        <dbReference type="EMBL" id="PPK85288.1"/>
    </source>
</evidence>
<evidence type="ECO:0000313" key="3">
    <source>
        <dbReference type="Proteomes" id="UP000237662"/>
    </source>
</evidence>
<name>A0A2S6I298_9BACT</name>
<dbReference type="AlphaFoldDB" id="A0A2S6I298"/>
<dbReference type="Pfam" id="PF00027">
    <property type="entry name" value="cNMP_binding"/>
    <property type="match status" value="1"/>
</dbReference>
<dbReference type="InterPro" id="IPR014710">
    <property type="entry name" value="RmlC-like_jellyroll"/>
</dbReference>
<protein>
    <submittedName>
        <fullName evidence="2">CRP-like cAMP-binding protein</fullName>
    </submittedName>
</protein>
<dbReference type="EMBL" id="PTJC01000006">
    <property type="protein sequence ID" value="PPK85288.1"/>
    <property type="molecule type" value="Genomic_DNA"/>
</dbReference>
<gene>
    <name evidence="2" type="ORF">CLV84_2180</name>
</gene>
<dbReference type="SMART" id="SM00100">
    <property type="entry name" value="cNMP"/>
    <property type="match status" value="1"/>
</dbReference>
<dbReference type="OrthoDB" id="1092431at2"/>